<dbReference type="SMART" id="SM00292">
    <property type="entry name" value="BRCT"/>
    <property type="match status" value="2"/>
</dbReference>
<feature type="compositionally biased region" description="Low complexity" evidence="4">
    <location>
        <begin position="647"/>
        <end position="664"/>
    </location>
</feature>
<evidence type="ECO:0000256" key="2">
    <source>
        <dbReference type="ARBA" id="ARBA00022763"/>
    </source>
</evidence>
<accession>A0A9P7KF84</accession>
<organism evidence="6 7">
    <name type="scientific">Asterophora parasitica</name>
    <dbReference type="NCBI Taxonomy" id="117018"/>
    <lineage>
        <taxon>Eukaryota</taxon>
        <taxon>Fungi</taxon>
        <taxon>Dikarya</taxon>
        <taxon>Basidiomycota</taxon>
        <taxon>Agaricomycotina</taxon>
        <taxon>Agaricomycetes</taxon>
        <taxon>Agaricomycetidae</taxon>
        <taxon>Agaricales</taxon>
        <taxon>Tricholomatineae</taxon>
        <taxon>Lyophyllaceae</taxon>
        <taxon>Asterophora</taxon>
    </lineage>
</organism>
<feature type="compositionally biased region" description="Low complexity" evidence="4">
    <location>
        <begin position="481"/>
        <end position="501"/>
    </location>
</feature>
<dbReference type="Proteomes" id="UP000775547">
    <property type="component" value="Unassembled WGS sequence"/>
</dbReference>
<dbReference type="OrthoDB" id="129353at2759"/>
<dbReference type="PANTHER" id="PTHR15321">
    <property type="entry name" value="TUMOR SUPPRESSOR P53-BINDING PROTEIN 1"/>
    <property type="match status" value="1"/>
</dbReference>
<protein>
    <recommendedName>
        <fullName evidence="5">BRCT domain-containing protein</fullName>
    </recommendedName>
</protein>
<feature type="compositionally biased region" description="Polar residues" evidence="4">
    <location>
        <begin position="629"/>
        <end position="639"/>
    </location>
</feature>
<comment type="caution">
    <text evidence="6">The sequence shown here is derived from an EMBL/GenBank/DDBJ whole genome shotgun (WGS) entry which is preliminary data.</text>
</comment>
<feature type="compositionally biased region" description="Low complexity" evidence="4">
    <location>
        <begin position="262"/>
        <end position="281"/>
    </location>
</feature>
<evidence type="ECO:0000256" key="3">
    <source>
        <dbReference type="ARBA" id="ARBA00023242"/>
    </source>
</evidence>
<feature type="region of interest" description="Disordered" evidence="4">
    <location>
        <begin position="223"/>
        <end position="429"/>
    </location>
</feature>
<feature type="compositionally biased region" description="Polar residues" evidence="4">
    <location>
        <begin position="52"/>
        <end position="76"/>
    </location>
</feature>
<dbReference type="CDD" id="cd17745">
    <property type="entry name" value="BRCT_p53bp1_rpt1"/>
    <property type="match status" value="1"/>
</dbReference>
<feature type="domain" description="BRCT" evidence="5">
    <location>
        <begin position="977"/>
        <end position="1096"/>
    </location>
</feature>
<evidence type="ECO:0000256" key="4">
    <source>
        <dbReference type="SAM" id="MobiDB-lite"/>
    </source>
</evidence>
<dbReference type="Gene3D" id="2.30.30.140">
    <property type="match status" value="1"/>
</dbReference>
<dbReference type="InterPro" id="IPR047249">
    <property type="entry name" value="BRCT_p53bp1-like_rpt1"/>
</dbReference>
<name>A0A9P7KF84_9AGAR</name>
<feature type="compositionally biased region" description="Low complexity" evidence="4">
    <location>
        <begin position="369"/>
        <end position="383"/>
    </location>
</feature>
<reference evidence="6" key="1">
    <citation type="submission" date="2020-07" db="EMBL/GenBank/DDBJ databases">
        <authorList>
            <person name="Nieuwenhuis M."/>
            <person name="Van De Peppel L.J.J."/>
        </authorList>
    </citation>
    <scope>NUCLEOTIDE SEQUENCE</scope>
    <source>
        <strain evidence="6">AP01</strain>
        <tissue evidence="6">Mycelium</tissue>
    </source>
</reference>
<keyword evidence="2" id="KW-0227">DNA damage</keyword>
<keyword evidence="7" id="KW-1185">Reference proteome</keyword>
<feature type="compositionally biased region" description="Basic and acidic residues" evidence="4">
    <location>
        <begin position="34"/>
        <end position="48"/>
    </location>
</feature>
<keyword evidence="3" id="KW-0539">Nucleus</keyword>
<feature type="compositionally biased region" description="Polar residues" evidence="4">
    <location>
        <begin position="404"/>
        <end position="429"/>
    </location>
</feature>
<dbReference type="InterPro" id="IPR001357">
    <property type="entry name" value="BRCT_dom"/>
</dbReference>
<dbReference type="Pfam" id="PF18115">
    <property type="entry name" value="Tudor_3"/>
    <property type="match status" value="1"/>
</dbReference>
<dbReference type="PROSITE" id="PS50172">
    <property type="entry name" value="BRCT"/>
    <property type="match status" value="1"/>
</dbReference>
<dbReference type="CDD" id="cd17724">
    <property type="entry name" value="BRCT_p53bp1_rpt2"/>
    <property type="match status" value="1"/>
</dbReference>
<evidence type="ECO:0000313" key="7">
    <source>
        <dbReference type="Proteomes" id="UP000775547"/>
    </source>
</evidence>
<dbReference type="PANTHER" id="PTHR15321:SF3">
    <property type="entry name" value="TP53-BINDING PROTEIN 1"/>
    <property type="match status" value="1"/>
</dbReference>
<dbReference type="GO" id="GO:0000077">
    <property type="term" value="P:DNA damage checkpoint signaling"/>
    <property type="evidence" value="ECO:0007669"/>
    <property type="project" value="TreeGrafter"/>
</dbReference>
<evidence type="ECO:0000256" key="1">
    <source>
        <dbReference type="ARBA" id="ARBA00004123"/>
    </source>
</evidence>
<dbReference type="GO" id="GO:0045944">
    <property type="term" value="P:positive regulation of transcription by RNA polymerase II"/>
    <property type="evidence" value="ECO:0007669"/>
    <property type="project" value="TreeGrafter"/>
</dbReference>
<dbReference type="InterPro" id="IPR041297">
    <property type="entry name" value="Crb2_Tudor"/>
</dbReference>
<comment type="subcellular location">
    <subcellularLocation>
        <location evidence="1">Nucleus</location>
    </subcellularLocation>
</comment>
<dbReference type="GO" id="GO:0005634">
    <property type="term" value="C:nucleus"/>
    <property type="evidence" value="ECO:0007669"/>
    <property type="project" value="UniProtKB-SubCell"/>
</dbReference>
<feature type="region of interest" description="Disordered" evidence="4">
    <location>
        <begin position="1"/>
        <end position="184"/>
    </location>
</feature>
<dbReference type="SUPFAM" id="SSF52113">
    <property type="entry name" value="BRCT domain"/>
    <property type="match status" value="1"/>
</dbReference>
<reference evidence="6" key="2">
    <citation type="submission" date="2021-10" db="EMBL/GenBank/DDBJ databases">
        <title>Phylogenomics reveals ancestral predisposition of the termite-cultivated fungus Termitomyces towards a domesticated lifestyle.</title>
        <authorList>
            <person name="Auxier B."/>
            <person name="Grum-Grzhimaylo A."/>
            <person name="Cardenas M.E."/>
            <person name="Lodge J.D."/>
            <person name="Laessoe T."/>
            <person name="Pedersen O."/>
            <person name="Smith M.E."/>
            <person name="Kuyper T.W."/>
            <person name="Franco-Molano E.A."/>
            <person name="Baroni T.J."/>
            <person name="Aanen D.K."/>
        </authorList>
    </citation>
    <scope>NUCLEOTIDE SEQUENCE</scope>
    <source>
        <strain evidence="6">AP01</strain>
        <tissue evidence="6">Mycelium</tissue>
    </source>
</reference>
<feature type="region of interest" description="Disordered" evidence="4">
    <location>
        <begin position="592"/>
        <end position="831"/>
    </location>
</feature>
<feature type="compositionally biased region" description="Low complexity" evidence="4">
    <location>
        <begin position="105"/>
        <end position="140"/>
    </location>
</feature>
<feature type="compositionally biased region" description="Acidic residues" evidence="4">
    <location>
        <begin position="743"/>
        <end position="769"/>
    </location>
</feature>
<dbReference type="EMBL" id="JABCKV010000011">
    <property type="protein sequence ID" value="KAG5647234.1"/>
    <property type="molecule type" value="Genomic_DNA"/>
</dbReference>
<dbReference type="InterPro" id="IPR047252">
    <property type="entry name" value="TP53BP1-like"/>
</dbReference>
<evidence type="ECO:0000313" key="6">
    <source>
        <dbReference type="EMBL" id="KAG5647234.1"/>
    </source>
</evidence>
<dbReference type="SUPFAM" id="SSF63748">
    <property type="entry name" value="Tudor/PWWP/MBT"/>
    <property type="match status" value="1"/>
</dbReference>
<feature type="compositionally biased region" description="Polar residues" evidence="4">
    <location>
        <begin position="469"/>
        <end position="480"/>
    </location>
</feature>
<evidence type="ECO:0000259" key="5">
    <source>
        <dbReference type="PROSITE" id="PS50172"/>
    </source>
</evidence>
<dbReference type="AlphaFoldDB" id="A0A9P7KF84"/>
<dbReference type="Gene3D" id="3.40.50.10190">
    <property type="entry name" value="BRCT domain"/>
    <property type="match status" value="1"/>
</dbReference>
<feature type="compositionally biased region" description="Low complexity" evidence="4">
    <location>
        <begin position="234"/>
        <end position="254"/>
    </location>
</feature>
<dbReference type="Pfam" id="PF00533">
    <property type="entry name" value="BRCT"/>
    <property type="match status" value="1"/>
</dbReference>
<feature type="compositionally biased region" description="Polar residues" evidence="4">
    <location>
        <begin position="454"/>
        <end position="463"/>
    </location>
</feature>
<dbReference type="InterPro" id="IPR047250">
    <property type="entry name" value="BRCT_p53bp1-like_rpt2"/>
</dbReference>
<sequence length="1251" mass="135372">MSTFEGSSDLEGETQATQLLQSILDPGDTSWNAHTRDQPPEEDRDGVRDLGSSPSRHSGSITSYQFHGLGQTQTQLLDDGFELAEGSQKENIATNKSRRGEEGETATSLTAAPPSSTSLASPSGVPALGTTKPKTAGAKTVSFQSPRRKSSAPKATPNPARQKPTRSTTYPVAGSILPKRDAASPIASQDSFGVLEQEDAEQLFLATSKQFNVPLADLPRVVLPSANDSRQSPKKSMYSSRASSSRYRRSPSPAEGTVLVESTPSLSDGSQSQSQQFQQAQLVETQSSHQPDDADIGIPMGHGGDMSVDENDSDAPSSSYHRLHEERDEDDPPAPALDATQPLTQVEEDQEMESHSAAHPFDAPVESHTYPTTIESTTTTRSRNLLSMVDPRKRYRYEHHAEQSAASPPQVQHNLSTLASSSTNDELSATQEDIQLSFDHEAMQLPKQFPAGQHTVSTSSSHQDGTRGNMEQTQPSYAQTQPSYPQSSHQPPQRRFPVRQQAANHSLPSISGEPPRLRDQPADDPMDIVPDSEPLADEIMSDSRLIVRSPVKNQRRTGPQDHTALELVQDSTIAEKTPGKISAEEIGKALFPQEEEDEEDVPLAAAVPKRNKLSTTGRTAAKGKGRANVNDSLVNQVSTRKGKQGNTTASAAPRTTRAAASLPTKKASALVQSWENGEVPSSVPEQDLGKTEARGTPVAPKKGKGKATSGPPCKKPKRSTTVPAGRTRRRPELDYAESPLSASDDELLMQPGDDNDGTEPAEDEDEDPDFTGPDPGPSTRKRKRGGAAAKGAKVNFKGSKKAAKAPSLTPSTRQIKGLRSAASASRASDREPTRVFALWKSDGHFYPGTVHSLTGPSRFKINFDDETTSDATIEQIRLLLDLRIGDDVLVPQCPRGVKVVDVVKLDSAEKVSVRMGSGITEVDLQDIKIASKTISYAWKDRIVSVDTIVTTIKPEHAQLSSTPSKVSLHGGPSIRTVRGSLFDKTAFVVTIINPSDRSGLISAIQNNGGRLVNDWADVIRLEGTHSHSNNRWVLEKNDATWHGGPDIERAFLISDDSSSRPKFLIALALGIPCVSVDWIYSSIKAHQEAAWMAHLLPQGYSQALDGRASQQVDVDWGNSIHHLSDIMANKIPCKLFKGKTILCVGSQLVPKPMKGKKFTVAEEKTVEAHNAATRIILCMGAERVEAVNDLKYATAPVASFDFVIIKDPSHYGPDLEDGTTVDWPWVKECLNSSRLLPTPEWAPQNSESQDA</sequence>
<proteinExistence type="predicted"/>
<feature type="region of interest" description="Disordered" evidence="4">
    <location>
        <begin position="450"/>
        <end position="544"/>
    </location>
</feature>
<dbReference type="GO" id="GO:0042393">
    <property type="term" value="F:histone binding"/>
    <property type="evidence" value="ECO:0007669"/>
    <property type="project" value="TreeGrafter"/>
</dbReference>
<dbReference type="InterPro" id="IPR036420">
    <property type="entry name" value="BRCT_dom_sf"/>
</dbReference>
<gene>
    <name evidence="6" type="ORF">DXG03_000769</name>
</gene>